<dbReference type="STRING" id="1161919.EPIR_0514"/>
<evidence type="ECO:0000313" key="6">
    <source>
        <dbReference type="Proteomes" id="UP000018217"/>
    </source>
</evidence>
<dbReference type="InterPro" id="IPR000843">
    <property type="entry name" value="HTH_LacI"/>
</dbReference>
<dbReference type="InterPro" id="IPR010982">
    <property type="entry name" value="Lambda_DNA-bd_dom_sf"/>
</dbReference>
<dbReference type="InterPro" id="IPR046335">
    <property type="entry name" value="LacI/GalR-like_sensor"/>
</dbReference>
<dbReference type="PROSITE" id="PS00356">
    <property type="entry name" value="HTH_LACI_1"/>
    <property type="match status" value="1"/>
</dbReference>
<keyword evidence="3" id="KW-0804">Transcription</keyword>
<keyword evidence="6" id="KW-1185">Reference proteome</keyword>
<dbReference type="OrthoDB" id="9798934at2"/>
<feature type="domain" description="HTH lacI-type" evidence="4">
    <location>
        <begin position="3"/>
        <end position="57"/>
    </location>
</feature>
<gene>
    <name evidence="5" type="primary">ascG</name>
    <name evidence="5" type="ORF">EPIR_0514</name>
</gene>
<dbReference type="Pfam" id="PF00356">
    <property type="entry name" value="LacI"/>
    <property type="match status" value="1"/>
</dbReference>
<dbReference type="GO" id="GO:0003700">
    <property type="term" value="F:DNA-binding transcription factor activity"/>
    <property type="evidence" value="ECO:0007669"/>
    <property type="project" value="TreeGrafter"/>
</dbReference>
<evidence type="ECO:0000259" key="4">
    <source>
        <dbReference type="PROSITE" id="PS50932"/>
    </source>
</evidence>
<dbReference type="AlphaFoldDB" id="V5Z4E9"/>
<evidence type="ECO:0000313" key="5">
    <source>
        <dbReference type="EMBL" id="CCG85879.1"/>
    </source>
</evidence>
<dbReference type="Gene3D" id="1.10.260.40">
    <property type="entry name" value="lambda repressor-like DNA-binding domains"/>
    <property type="match status" value="1"/>
</dbReference>
<keyword evidence="1" id="KW-0805">Transcription regulation</keyword>
<dbReference type="Proteomes" id="UP000018217">
    <property type="component" value="Unassembled WGS sequence"/>
</dbReference>
<evidence type="ECO:0000256" key="1">
    <source>
        <dbReference type="ARBA" id="ARBA00023015"/>
    </source>
</evidence>
<dbReference type="Pfam" id="PF13377">
    <property type="entry name" value="Peripla_BP_3"/>
    <property type="match status" value="1"/>
</dbReference>
<dbReference type="SUPFAM" id="SSF53822">
    <property type="entry name" value="Periplasmic binding protein-like I"/>
    <property type="match status" value="1"/>
</dbReference>
<comment type="caution">
    <text evidence="5">The sequence shown here is derived from an EMBL/GenBank/DDBJ whole genome shotgun (WGS) entry which is preliminary data.</text>
</comment>
<name>V5Z4E9_9GAMM</name>
<dbReference type="Gene3D" id="3.40.50.2300">
    <property type="match status" value="2"/>
</dbReference>
<dbReference type="InterPro" id="IPR028082">
    <property type="entry name" value="Peripla_BP_I"/>
</dbReference>
<dbReference type="PROSITE" id="PS50932">
    <property type="entry name" value="HTH_LACI_2"/>
    <property type="match status" value="1"/>
</dbReference>
<accession>V5Z4E9</accession>
<dbReference type="GO" id="GO:0000976">
    <property type="term" value="F:transcription cis-regulatory region binding"/>
    <property type="evidence" value="ECO:0007669"/>
    <property type="project" value="TreeGrafter"/>
</dbReference>
<dbReference type="PANTHER" id="PTHR30146:SF67">
    <property type="entry name" value="HTH-TYPE TRANSCRIPTIONAL REGULATOR ASCG"/>
    <property type="match status" value="1"/>
</dbReference>
<dbReference type="SUPFAM" id="SSF47413">
    <property type="entry name" value="lambda repressor-like DNA-binding domains"/>
    <property type="match status" value="1"/>
</dbReference>
<dbReference type="CDD" id="cd01392">
    <property type="entry name" value="HTH_LacI"/>
    <property type="match status" value="1"/>
</dbReference>
<dbReference type="EMBL" id="CAHS01000006">
    <property type="protein sequence ID" value="CCG85879.1"/>
    <property type="molecule type" value="Genomic_DNA"/>
</dbReference>
<evidence type="ECO:0000256" key="2">
    <source>
        <dbReference type="ARBA" id="ARBA00023125"/>
    </source>
</evidence>
<dbReference type="RefSeq" id="WP_023653720.1">
    <property type="nucleotide sequence ID" value="NZ_CAHS01000006.1"/>
</dbReference>
<dbReference type="PANTHER" id="PTHR30146">
    <property type="entry name" value="LACI-RELATED TRANSCRIPTIONAL REPRESSOR"/>
    <property type="match status" value="1"/>
</dbReference>
<dbReference type="SMART" id="SM00354">
    <property type="entry name" value="HTH_LACI"/>
    <property type="match status" value="1"/>
</dbReference>
<sequence>MMITMLDVAKKAGVSKATVSRVLAGNNYVSKATHERVFKAIEETGYRPNLLARNLATSKSQNIGLVVTNTLYNGPYFNELLFQAATVTEQHGRQLILADGKHDARQERQAIEFLLDLRCDAIIIYPRFLNTSELDDIIEQTSRPIIVVNRWLEKHPAHCVIAAHEKNSFEAVNYLVAQGHRDIAFIHGAPDSPTGLSRFKGYHKALQAHDIHLDERLVAQGEWTLQSGFNAVQELMSRGVAFTALVASNDDMAMGAARALYAAGKRIPQDVSLLSFDDIPMASFFVPPLTTVHVPVGEMIRHTLEKLVLMLGGHASQPLPAIAGSLMVRDSVAPGPWRGAEPLLQSKP</sequence>
<keyword evidence="2" id="KW-0238">DNA-binding</keyword>
<proteinExistence type="predicted"/>
<reference evidence="5 6" key="1">
    <citation type="journal article" date="2013" name="Syst. Appl. Microbiol.">
        <title>Phylogenetic position and virulence apparatus of the pear flower necrosis pathogen Erwinia piriflorinigrans CFBP 5888T as assessed by comparative genomics.</title>
        <authorList>
            <person name="Smits T.H."/>
            <person name="Rezzonico F."/>
            <person name="Lopez M.M."/>
            <person name="Blom J."/>
            <person name="Goesmann A."/>
            <person name="Frey J.E."/>
            <person name="Duffy B."/>
        </authorList>
    </citation>
    <scope>NUCLEOTIDE SEQUENCE [LARGE SCALE GENOMIC DNA]</scope>
    <source>
        <strain evidence="6">CFBP5888</strain>
    </source>
</reference>
<evidence type="ECO:0000256" key="3">
    <source>
        <dbReference type="ARBA" id="ARBA00023163"/>
    </source>
</evidence>
<organism evidence="5 6">
    <name type="scientific">Erwinia piriflorinigrans CFBP 5888</name>
    <dbReference type="NCBI Taxonomy" id="1161919"/>
    <lineage>
        <taxon>Bacteria</taxon>
        <taxon>Pseudomonadati</taxon>
        <taxon>Pseudomonadota</taxon>
        <taxon>Gammaproteobacteria</taxon>
        <taxon>Enterobacterales</taxon>
        <taxon>Erwiniaceae</taxon>
        <taxon>Erwinia</taxon>
    </lineage>
</organism>
<protein>
    <submittedName>
        <fullName evidence="5">HTH-type transcriptional repressor purR</fullName>
    </submittedName>
</protein>